<evidence type="ECO:0000313" key="2">
    <source>
        <dbReference type="Proteomes" id="UP000215459"/>
    </source>
</evidence>
<protein>
    <submittedName>
        <fullName evidence="1">Uncharacterized protein</fullName>
    </submittedName>
</protein>
<dbReference type="AlphaFoldDB" id="A0A235B3C1"/>
<proteinExistence type="predicted"/>
<accession>A0A235B3C1</accession>
<evidence type="ECO:0000313" key="1">
    <source>
        <dbReference type="EMBL" id="OYD06808.1"/>
    </source>
</evidence>
<reference evidence="1 2" key="1">
    <citation type="submission" date="2017-07" db="EMBL/GenBank/DDBJ databases">
        <title>The genome sequence of Paludifilum halophilum highlights mechanisms for microbial adaptation to high salt environemnts.</title>
        <authorList>
            <person name="Belbahri L."/>
        </authorList>
    </citation>
    <scope>NUCLEOTIDE SEQUENCE [LARGE SCALE GENOMIC DNA]</scope>
    <source>
        <strain evidence="1 2">DSM 102817</strain>
    </source>
</reference>
<comment type="caution">
    <text evidence="1">The sequence shown here is derived from an EMBL/GenBank/DDBJ whole genome shotgun (WGS) entry which is preliminary data.</text>
</comment>
<name>A0A235B3C1_9BACL</name>
<gene>
    <name evidence="1" type="ORF">CHM34_14745</name>
</gene>
<dbReference type="EMBL" id="NOWF01000009">
    <property type="protein sequence ID" value="OYD06808.1"/>
    <property type="molecule type" value="Genomic_DNA"/>
</dbReference>
<keyword evidence="2" id="KW-1185">Reference proteome</keyword>
<organism evidence="1 2">
    <name type="scientific">Paludifilum halophilum</name>
    <dbReference type="NCBI Taxonomy" id="1642702"/>
    <lineage>
        <taxon>Bacteria</taxon>
        <taxon>Bacillati</taxon>
        <taxon>Bacillota</taxon>
        <taxon>Bacilli</taxon>
        <taxon>Bacillales</taxon>
        <taxon>Thermoactinomycetaceae</taxon>
        <taxon>Paludifilum</taxon>
    </lineage>
</organism>
<dbReference type="Proteomes" id="UP000215459">
    <property type="component" value="Unassembled WGS sequence"/>
</dbReference>
<sequence>MYLAVFLYPVFPHRMKADVVRYRGGWEQIRVGKSLACLRRAGIGCYLDLCFFTEACNGKGG</sequence>